<feature type="compositionally biased region" description="Basic and acidic residues" evidence="1">
    <location>
        <begin position="32"/>
        <end position="43"/>
    </location>
</feature>
<feature type="compositionally biased region" description="Acidic residues" evidence="1">
    <location>
        <begin position="487"/>
        <end position="498"/>
    </location>
</feature>
<feature type="compositionally biased region" description="Basic and acidic residues" evidence="1">
    <location>
        <begin position="71"/>
        <end position="82"/>
    </location>
</feature>
<feature type="compositionally biased region" description="Polar residues" evidence="1">
    <location>
        <begin position="54"/>
        <end position="69"/>
    </location>
</feature>
<feature type="compositionally biased region" description="Polar residues" evidence="1">
    <location>
        <begin position="413"/>
        <end position="423"/>
    </location>
</feature>
<dbReference type="Proteomes" id="UP000783686">
    <property type="component" value="Unassembled WGS sequence"/>
</dbReference>
<reference evidence="2" key="1">
    <citation type="submission" date="2020-09" db="EMBL/GenBank/DDBJ databases">
        <authorList>
            <person name="Kikuchi T."/>
        </authorList>
    </citation>
    <scope>NUCLEOTIDE SEQUENCE</scope>
    <source>
        <strain evidence="2">SH1</strain>
    </source>
</reference>
<feature type="compositionally biased region" description="Acidic residues" evidence="1">
    <location>
        <begin position="398"/>
        <end position="411"/>
    </location>
</feature>
<dbReference type="AlphaFoldDB" id="A0A811LLI5"/>
<feature type="compositionally biased region" description="Acidic residues" evidence="1">
    <location>
        <begin position="554"/>
        <end position="567"/>
    </location>
</feature>
<feature type="compositionally biased region" description="Basic and acidic residues" evidence="1">
    <location>
        <begin position="13"/>
        <end position="22"/>
    </location>
</feature>
<feature type="region of interest" description="Disordered" evidence="1">
    <location>
        <begin position="382"/>
        <end position="567"/>
    </location>
</feature>
<keyword evidence="3" id="KW-1185">Reference proteome</keyword>
<evidence type="ECO:0000313" key="2">
    <source>
        <dbReference type="EMBL" id="CAD5230495.1"/>
    </source>
</evidence>
<gene>
    <name evidence="2" type="ORF">BOKJ2_LOCUS14164</name>
</gene>
<dbReference type="EMBL" id="CAJFDH010000006">
    <property type="protein sequence ID" value="CAD5230495.1"/>
    <property type="molecule type" value="Genomic_DNA"/>
</dbReference>
<feature type="region of interest" description="Disordered" evidence="1">
    <location>
        <begin position="1"/>
        <end position="82"/>
    </location>
</feature>
<protein>
    <recommendedName>
        <fullName evidence="4">FTH domain-containing protein</fullName>
    </recommendedName>
</protein>
<dbReference type="Proteomes" id="UP000614601">
    <property type="component" value="Unassembled WGS sequence"/>
</dbReference>
<proteinExistence type="predicted"/>
<feature type="compositionally biased region" description="Low complexity" evidence="1">
    <location>
        <begin position="436"/>
        <end position="447"/>
    </location>
</feature>
<evidence type="ECO:0008006" key="4">
    <source>
        <dbReference type="Google" id="ProtNLM"/>
    </source>
</evidence>
<feature type="compositionally biased region" description="Polar residues" evidence="1">
    <location>
        <begin position="1"/>
        <end position="10"/>
    </location>
</feature>
<dbReference type="EMBL" id="CAJFCW020000006">
    <property type="protein sequence ID" value="CAG9127783.1"/>
    <property type="molecule type" value="Genomic_DNA"/>
</dbReference>
<evidence type="ECO:0000313" key="3">
    <source>
        <dbReference type="Proteomes" id="UP000614601"/>
    </source>
</evidence>
<sequence length="880" mass="100823">MGCNLSSQNKPKVVRETAGHEDDSTEVEESIEQDHVSASHESSDDTVNVEEELSTTNSISDDNGTTSSELDTERTHTEQKESDYLDSTDISNAYQIDIELHSNSTELDLVVSERLTYETIIEINGEFDVIIDKLTQCLKKERLFFVHVYLYDQCVWSPVLLNVIADFLLHTLPSIRFRIKIGSTGNVYVPFVDFYRKIHPIVNFLYVDKPTLLKFIMDMRIEILVLEPTSDLCWLPLKYTQVNQLQFNKLSILEYLRKEDILLPSVKFVNFELYNTVNVDLDWIFQTVSIVFSSKHRLRFDIKVTVEEMNEPIMDHELFFQIANVFKIYNGILNQKQRSVIVAVLLRLTYKGPINMDLARKMSEYVGYECCYKDGNVRFYTDQSDNKPKTVRETADGGQEDDSTEIEESIEQDNVSASAGNSDDSTRTEESIEQDSVSTSTQSSNDSTRTEASTEQNKVSSSTESSDESTRTKESIGQDYVSASAESSDDSANVEEELSTVNSISHDSTRTEESIEQDTVSTSTVSSDDSPNVEEELSTTNSSSDDNGTTSSELDTESSNTEEDESDYIDGVDISNVYKINLFLKGDSTELIVKGSIVGCQISTIIFCDEYDVIMEKLKLCLKKERRFVLQSYLNNECVWSPSLLNILGDLFLNTLPPIVELFIFGDPRNINVPFIDFYRKLHPIVTCLTIDNPTILRFFFDMEFKALTPRNPNLDFNWLPSKYTQVVDLVFNDSSMLQVLRQQDIVMPQVLFVIFRNHDFEVANTKLVLEEVCSLFPSIKCIKLQFVVHVQEKNEPIMNHRLFTITRTVFHTFESMLDWNQGKIKLLSNFYVYYNGPVNDDLARKITDYIGYECCYDKDKVRLEIHQSNVCLEMRVEHE</sequence>
<evidence type="ECO:0000256" key="1">
    <source>
        <dbReference type="SAM" id="MobiDB-lite"/>
    </source>
</evidence>
<feature type="compositionally biased region" description="Low complexity" evidence="1">
    <location>
        <begin position="538"/>
        <end position="553"/>
    </location>
</feature>
<accession>A0A811LLI5</accession>
<comment type="caution">
    <text evidence="2">The sequence shown here is derived from an EMBL/GenBank/DDBJ whole genome shotgun (WGS) entry which is preliminary data.</text>
</comment>
<name>A0A811LLI5_9BILA</name>
<organism evidence="2 3">
    <name type="scientific">Bursaphelenchus okinawaensis</name>
    <dbReference type="NCBI Taxonomy" id="465554"/>
    <lineage>
        <taxon>Eukaryota</taxon>
        <taxon>Metazoa</taxon>
        <taxon>Ecdysozoa</taxon>
        <taxon>Nematoda</taxon>
        <taxon>Chromadorea</taxon>
        <taxon>Rhabditida</taxon>
        <taxon>Tylenchina</taxon>
        <taxon>Tylenchomorpha</taxon>
        <taxon>Aphelenchoidea</taxon>
        <taxon>Aphelenchoididae</taxon>
        <taxon>Bursaphelenchus</taxon>
    </lineage>
</organism>
<feature type="compositionally biased region" description="Basic and acidic residues" evidence="1">
    <location>
        <begin position="384"/>
        <end position="395"/>
    </location>
</feature>
<feature type="compositionally biased region" description="Low complexity" evidence="1">
    <location>
        <begin position="518"/>
        <end position="530"/>
    </location>
</feature>